<dbReference type="PANTHER" id="PTHR21240">
    <property type="entry name" value="2-AMINO-3-CARBOXYLMUCONATE-6-SEMIALDEHYDE DECARBOXYLASE"/>
    <property type="match status" value="1"/>
</dbReference>
<keyword evidence="4" id="KW-1185">Reference proteome</keyword>
<evidence type="ECO:0000313" key="3">
    <source>
        <dbReference type="EMBL" id="NMO16902.1"/>
    </source>
</evidence>
<dbReference type="InterPro" id="IPR032465">
    <property type="entry name" value="ACMSD"/>
</dbReference>
<reference evidence="3 4" key="1">
    <citation type="submission" date="2020-04" db="EMBL/GenBank/DDBJ databases">
        <title>Draft genome of Pyxidicoccus fallax type strain.</title>
        <authorList>
            <person name="Whitworth D.E."/>
        </authorList>
    </citation>
    <scope>NUCLEOTIDE SEQUENCE [LARGE SCALE GENOMIC DNA]</scope>
    <source>
        <strain evidence="3 4">DSM 14698</strain>
    </source>
</reference>
<dbReference type="PANTHER" id="PTHR21240:SF19">
    <property type="entry name" value="CATALYTIC_ HYDROLASE"/>
    <property type="match status" value="1"/>
</dbReference>
<evidence type="ECO:0000259" key="2">
    <source>
        <dbReference type="Pfam" id="PF04909"/>
    </source>
</evidence>
<dbReference type="CDD" id="cd01292">
    <property type="entry name" value="metallo-dependent_hydrolases"/>
    <property type="match status" value="1"/>
</dbReference>
<dbReference type="EMBL" id="JABBJJ010000081">
    <property type="protein sequence ID" value="NMO16902.1"/>
    <property type="molecule type" value="Genomic_DNA"/>
</dbReference>
<gene>
    <name evidence="3" type="ORF">HG543_18855</name>
</gene>
<dbReference type="SUPFAM" id="SSF51556">
    <property type="entry name" value="Metallo-dependent hydrolases"/>
    <property type="match status" value="1"/>
</dbReference>
<feature type="domain" description="Amidohydrolase-related" evidence="2">
    <location>
        <begin position="15"/>
        <end position="276"/>
    </location>
</feature>
<dbReference type="Gene3D" id="3.20.20.140">
    <property type="entry name" value="Metal-dependent hydrolases"/>
    <property type="match status" value="1"/>
</dbReference>
<evidence type="ECO:0000313" key="4">
    <source>
        <dbReference type="Proteomes" id="UP000518300"/>
    </source>
</evidence>
<dbReference type="Pfam" id="PF04909">
    <property type="entry name" value="Amidohydro_2"/>
    <property type="match status" value="1"/>
</dbReference>
<dbReference type="GO" id="GO:0016787">
    <property type="term" value="F:hydrolase activity"/>
    <property type="evidence" value="ECO:0007669"/>
    <property type="project" value="UniProtKB-KW"/>
</dbReference>
<dbReference type="AlphaFoldDB" id="A0A848LF41"/>
<proteinExistence type="predicted"/>
<accession>A0A848LF41</accession>
<dbReference type="InterPro" id="IPR006680">
    <property type="entry name" value="Amidohydro-rel"/>
</dbReference>
<name>A0A848LF41_9BACT</name>
<dbReference type="GO" id="GO:0016831">
    <property type="term" value="F:carboxy-lyase activity"/>
    <property type="evidence" value="ECO:0007669"/>
    <property type="project" value="InterPro"/>
</dbReference>
<comment type="caution">
    <text evidence="3">The sequence shown here is derived from an EMBL/GenBank/DDBJ whole genome shotgun (WGS) entry which is preliminary data.</text>
</comment>
<keyword evidence="3" id="KW-0378">Hydrolase</keyword>
<sequence length="292" mass="32451">MLRATRGSGGPALVIDCHTHLNRYTPEAPATLAERYALLRAEMETHGIRQALVLSSYAVTPERPSTRDILELVGNDARIGVVAGVRLGRDRAEELAELRELLEAGRIKGLKLYPGYEPFYVHDAGLRELYALAGRFHVPVMIHTGDTYAPKARVKYAHPLTVDEAAVEFPDVTFVLCHLGNPWFADAMEVVYKNANVYADISGLTLGAFEERFERFALGKVNEALAYINNPDKLLFGSDWPISDIGSYLDFTRRLDATPEEREGLLWRNAARVFRLELEGAPGATHGDDRTA</sequence>
<evidence type="ECO:0000256" key="1">
    <source>
        <dbReference type="ARBA" id="ARBA00023239"/>
    </source>
</evidence>
<dbReference type="Proteomes" id="UP000518300">
    <property type="component" value="Unassembled WGS sequence"/>
</dbReference>
<protein>
    <submittedName>
        <fullName evidence="3">Amidohydrolase family protein</fullName>
    </submittedName>
</protein>
<keyword evidence="1" id="KW-0456">Lyase</keyword>
<organism evidence="3 4">
    <name type="scientific">Pyxidicoccus fallax</name>
    <dbReference type="NCBI Taxonomy" id="394095"/>
    <lineage>
        <taxon>Bacteria</taxon>
        <taxon>Pseudomonadati</taxon>
        <taxon>Myxococcota</taxon>
        <taxon>Myxococcia</taxon>
        <taxon>Myxococcales</taxon>
        <taxon>Cystobacterineae</taxon>
        <taxon>Myxococcaceae</taxon>
        <taxon>Pyxidicoccus</taxon>
    </lineage>
</organism>
<dbReference type="RefSeq" id="WP_169346186.1">
    <property type="nucleotide sequence ID" value="NZ_JABBJJ010000081.1"/>
</dbReference>
<dbReference type="InterPro" id="IPR032466">
    <property type="entry name" value="Metal_Hydrolase"/>
</dbReference>